<dbReference type="PROSITE" id="PS51257">
    <property type="entry name" value="PROKAR_LIPOPROTEIN"/>
    <property type="match status" value="1"/>
</dbReference>
<evidence type="ECO:0000313" key="3">
    <source>
        <dbReference type="EMBL" id="CAA9395511.1"/>
    </source>
</evidence>
<organism evidence="3">
    <name type="scientific">uncultured Rubrobacteraceae bacterium</name>
    <dbReference type="NCBI Taxonomy" id="349277"/>
    <lineage>
        <taxon>Bacteria</taxon>
        <taxon>Bacillati</taxon>
        <taxon>Actinomycetota</taxon>
        <taxon>Rubrobacteria</taxon>
        <taxon>Rubrobacterales</taxon>
        <taxon>Rubrobacteraceae</taxon>
        <taxon>environmental samples</taxon>
    </lineage>
</organism>
<keyword evidence="2" id="KW-0732">Signal</keyword>
<proteinExistence type="predicted"/>
<feature type="compositionally biased region" description="Basic and acidic residues" evidence="1">
    <location>
        <begin position="26"/>
        <end position="40"/>
    </location>
</feature>
<feature type="region of interest" description="Disordered" evidence="1">
    <location>
        <begin position="22"/>
        <end position="66"/>
    </location>
</feature>
<protein>
    <submittedName>
        <fullName evidence="3">Uncharacterized protein</fullName>
    </submittedName>
</protein>
<name>A0A6J4NRS6_9ACTN</name>
<sequence length="84" mass="8596">MKRSLTLIPLLATMLVVAACGGGDTGRSERADPAEPRRTQSESGQKSAPANDASSGLGVTTVDGEQVNLGGQGDVTALYFMAGW</sequence>
<evidence type="ECO:0000256" key="2">
    <source>
        <dbReference type="SAM" id="SignalP"/>
    </source>
</evidence>
<evidence type="ECO:0000256" key="1">
    <source>
        <dbReference type="SAM" id="MobiDB-lite"/>
    </source>
</evidence>
<dbReference type="EMBL" id="CADCUW010000117">
    <property type="protein sequence ID" value="CAA9395511.1"/>
    <property type="molecule type" value="Genomic_DNA"/>
</dbReference>
<gene>
    <name evidence="3" type="ORF">AVDCRST_MAG01-01-773</name>
</gene>
<dbReference type="AlphaFoldDB" id="A0A6J4NRS6"/>
<feature type="signal peptide" evidence="2">
    <location>
        <begin position="1"/>
        <end position="18"/>
    </location>
</feature>
<accession>A0A6J4NRS6</accession>
<reference evidence="3" key="1">
    <citation type="submission" date="2020-02" db="EMBL/GenBank/DDBJ databases">
        <authorList>
            <person name="Meier V. D."/>
        </authorList>
    </citation>
    <scope>NUCLEOTIDE SEQUENCE</scope>
    <source>
        <strain evidence="3">AVDCRST_MAG01</strain>
    </source>
</reference>
<feature type="chain" id="PRO_5039608883" evidence="2">
    <location>
        <begin position="19"/>
        <end position="84"/>
    </location>
</feature>
<feature type="compositionally biased region" description="Polar residues" evidence="1">
    <location>
        <begin position="41"/>
        <end position="58"/>
    </location>
</feature>